<organism evidence="3">
    <name type="scientific">uncultured Caudovirales phage</name>
    <dbReference type="NCBI Taxonomy" id="2100421"/>
    <lineage>
        <taxon>Viruses</taxon>
        <taxon>Duplodnaviria</taxon>
        <taxon>Heunggongvirae</taxon>
        <taxon>Uroviricota</taxon>
        <taxon>Caudoviricetes</taxon>
        <taxon>Peduoviridae</taxon>
        <taxon>Maltschvirus</taxon>
        <taxon>Maltschvirus maltsch</taxon>
    </lineage>
</organism>
<dbReference type="EMBL" id="LR796897">
    <property type="protein sequence ID" value="CAB4173062.1"/>
    <property type="molecule type" value="Genomic_DNA"/>
</dbReference>
<dbReference type="Pfam" id="PF12684">
    <property type="entry name" value="DUF3799"/>
    <property type="match status" value="1"/>
</dbReference>
<name>A0A6J5PPE3_9CAUD</name>
<sequence>MITTFDNKQWDKQELLDNMYDDSFYYGYLGKNALSSSSAKMLISSPKTYKYVTQYGSDESQALRDGKLFHTMILEPHKLNDLLIVDVATKAGKEYKLAKEQGLEVYTRKEYNDAERLTDALMKNNEVVSLMSKSQTEIPAIEMIDGIPFRAKADILKPNIIIDLKTTTGVKDFRYSADKYSYDLQAYLYKKMFGVDEFLFVAIDKGSLDIAIFECSDEFYAKGEAKLEQAISNYKYFFGEEDMDLNQYVLRGVL</sequence>
<dbReference type="Gene3D" id="3.90.320.10">
    <property type="match status" value="1"/>
</dbReference>
<dbReference type="EMBL" id="LR796320">
    <property type="protein sequence ID" value="CAB4136465.1"/>
    <property type="molecule type" value="Genomic_DNA"/>
</dbReference>
<accession>A0A6J5PPE3</accession>
<feature type="domain" description="Putative exodeoxyribonuclease 8 PDDEXK-like" evidence="1">
    <location>
        <begin position="35"/>
        <end position="235"/>
    </location>
</feature>
<gene>
    <name evidence="2" type="ORF">UFOVP309_13</name>
    <name evidence="3" type="ORF">UFOVP946_20</name>
</gene>
<evidence type="ECO:0000313" key="3">
    <source>
        <dbReference type="EMBL" id="CAB4173062.1"/>
    </source>
</evidence>
<reference evidence="3" key="1">
    <citation type="submission" date="2020-05" db="EMBL/GenBank/DDBJ databases">
        <authorList>
            <person name="Chiriac C."/>
            <person name="Salcher M."/>
            <person name="Ghai R."/>
            <person name="Kavagutti S V."/>
        </authorList>
    </citation>
    <scope>NUCLEOTIDE SEQUENCE</scope>
</reference>
<proteinExistence type="predicted"/>
<evidence type="ECO:0000313" key="2">
    <source>
        <dbReference type="EMBL" id="CAB4136465.1"/>
    </source>
</evidence>
<evidence type="ECO:0000259" key="1">
    <source>
        <dbReference type="Pfam" id="PF12684"/>
    </source>
</evidence>
<dbReference type="InterPro" id="IPR011604">
    <property type="entry name" value="PDDEXK-like_dom_sf"/>
</dbReference>
<protein>
    <submittedName>
        <fullName evidence="3">Exodeoxyribonuclease 8, PDDEXK-like domain containing protein</fullName>
    </submittedName>
</protein>
<dbReference type="InterPro" id="IPR024432">
    <property type="entry name" value="Put_RecE_PDDEXK-like_dom"/>
</dbReference>